<evidence type="ECO:0000313" key="3">
    <source>
        <dbReference type="EMBL" id="KAF6003267.1"/>
    </source>
</evidence>
<feature type="domain" description="Xrn1 helical" evidence="2">
    <location>
        <begin position="1"/>
        <end position="206"/>
    </location>
</feature>
<sequence length="463" mass="49738">MAVLPASSGAQCLPTGLYKLMVDKRSPIIDYYPTDFAVDLNGKKFAWQGVVLLPFVDEQRLRAAMRTVLQDTQLMERERDPQKQQMLRRADPEKAFGSVILFVHRDSELGGRLRQALADAKNASIGFKLDGRLSNGVFGRVLRLEETRAPSVDSEPSTSGHDVVDCTGVEDAVIYGVWTNAKHMPHVPRLLPGTKRPPRSLTDADLYALLAGRAGWKCARFGLLGQAAETIRRRRLAEKTNAVPGAGAMMASAGISTSSWTGPQSNWSGPSSTSSPWAWGNVGATDVLASNADGSAPYPSHWWQNPAAAAGAGAATTLGQGFSYPPQHGESNLMQHYQPAAYHTTSAAAAAAASGYPMSQEAILAAYYGYAGPWTSTTSWAPATGATALGTAPGNGFDSRAQSSYSSWGPGQPVWGIQDQTQVMYPPTWSQAAPANDPATRRNRPRARRHDQNRGDLSNSRPR</sequence>
<evidence type="ECO:0000313" key="4">
    <source>
        <dbReference type="Proteomes" id="UP000530660"/>
    </source>
</evidence>
<feature type="compositionally biased region" description="Polar residues" evidence="1">
    <location>
        <begin position="400"/>
        <end position="409"/>
    </location>
</feature>
<dbReference type="InterPro" id="IPR041412">
    <property type="entry name" value="Xrn1_helical"/>
</dbReference>
<dbReference type="GO" id="GO:0003723">
    <property type="term" value="F:RNA binding"/>
    <property type="evidence" value="ECO:0007669"/>
    <property type="project" value="TreeGrafter"/>
</dbReference>
<protein>
    <submittedName>
        <fullName evidence="3">5'-3' exoribonuclease 2</fullName>
    </submittedName>
</protein>
<organism evidence="3 4">
    <name type="scientific">Cyanidiococcus yangmingshanensis</name>
    <dbReference type="NCBI Taxonomy" id="2690220"/>
    <lineage>
        <taxon>Eukaryota</taxon>
        <taxon>Rhodophyta</taxon>
        <taxon>Bangiophyceae</taxon>
        <taxon>Cyanidiales</taxon>
        <taxon>Cyanidiaceae</taxon>
        <taxon>Cyanidiococcus</taxon>
    </lineage>
</organism>
<dbReference type="GO" id="GO:0000956">
    <property type="term" value="P:nuclear-transcribed mRNA catabolic process"/>
    <property type="evidence" value="ECO:0007669"/>
    <property type="project" value="TreeGrafter"/>
</dbReference>
<feature type="region of interest" description="Disordered" evidence="1">
    <location>
        <begin position="392"/>
        <end position="413"/>
    </location>
</feature>
<dbReference type="AlphaFoldDB" id="A0A7J7IL81"/>
<dbReference type="OrthoDB" id="1744387at2759"/>
<feature type="region of interest" description="Disordered" evidence="1">
    <location>
        <begin position="255"/>
        <end position="274"/>
    </location>
</feature>
<dbReference type="Gene3D" id="1.25.40.1050">
    <property type="match status" value="1"/>
</dbReference>
<feature type="compositionally biased region" description="Basic residues" evidence="1">
    <location>
        <begin position="441"/>
        <end position="451"/>
    </location>
</feature>
<reference evidence="3 4" key="1">
    <citation type="journal article" date="2020" name="J. Phycol.">
        <title>Comparative genome analysis reveals Cyanidiococcus gen. nov., a new extremophilic red algal genus sister to Cyanidioschyzon (Cyanidioschyzonaceae, Rhodophyta).</title>
        <authorList>
            <person name="Liu S.-L."/>
            <person name="Chiang Y.-R."/>
            <person name="Yoon H.S."/>
            <person name="Fu H.-Y."/>
        </authorList>
    </citation>
    <scope>NUCLEOTIDE SEQUENCE [LARGE SCALE GENOMIC DNA]</scope>
    <source>
        <strain evidence="3 4">THAL066</strain>
    </source>
</reference>
<evidence type="ECO:0000256" key="1">
    <source>
        <dbReference type="SAM" id="MobiDB-lite"/>
    </source>
</evidence>
<feature type="region of interest" description="Disordered" evidence="1">
    <location>
        <begin position="426"/>
        <end position="463"/>
    </location>
</feature>
<dbReference type="GO" id="GO:0005634">
    <property type="term" value="C:nucleus"/>
    <property type="evidence" value="ECO:0007669"/>
    <property type="project" value="TreeGrafter"/>
</dbReference>
<dbReference type="PANTHER" id="PTHR12341:SF41">
    <property type="entry name" value="5'-3' EXORIBONUCLEASE 2"/>
    <property type="match status" value="1"/>
</dbReference>
<evidence type="ECO:0000259" key="2">
    <source>
        <dbReference type="Pfam" id="PF17846"/>
    </source>
</evidence>
<dbReference type="EMBL" id="VWRR01000007">
    <property type="protein sequence ID" value="KAF6003267.1"/>
    <property type="molecule type" value="Genomic_DNA"/>
</dbReference>
<dbReference type="GO" id="GO:0004534">
    <property type="term" value="F:5'-3' RNA exonuclease activity"/>
    <property type="evidence" value="ECO:0007669"/>
    <property type="project" value="TreeGrafter"/>
</dbReference>
<proteinExistence type="predicted"/>
<name>A0A7J7IL81_9RHOD</name>
<dbReference type="Proteomes" id="UP000530660">
    <property type="component" value="Unassembled WGS sequence"/>
</dbReference>
<gene>
    <name evidence="3" type="primary">XRN2_2</name>
    <name evidence="3" type="ORF">F1559_002422</name>
</gene>
<accession>A0A7J7IL81</accession>
<keyword evidence="4" id="KW-1185">Reference proteome</keyword>
<dbReference type="Pfam" id="PF17846">
    <property type="entry name" value="XRN_M"/>
    <property type="match status" value="1"/>
</dbReference>
<comment type="caution">
    <text evidence="3">The sequence shown here is derived from an EMBL/GenBank/DDBJ whole genome shotgun (WGS) entry which is preliminary data.</text>
</comment>
<dbReference type="PANTHER" id="PTHR12341">
    <property type="entry name" value="5'-&gt;3' EXORIBONUCLEASE"/>
    <property type="match status" value="1"/>
</dbReference>
<dbReference type="InterPro" id="IPR027073">
    <property type="entry name" value="5_3_exoribonuclease"/>
</dbReference>